<dbReference type="SUPFAM" id="SSF50978">
    <property type="entry name" value="WD40 repeat-like"/>
    <property type="match status" value="1"/>
</dbReference>
<evidence type="ECO:0000259" key="5">
    <source>
        <dbReference type="Pfam" id="PF17034"/>
    </source>
</evidence>
<gene>
    <name evidence="7" type="ORF">IWQ62_000559</name>
</gene>
<evidence type="ECO:0000256" key="2">
    <source>
        <dbReference type="ARBA" id="ARBA00022574"/>
    </source>
</evidence>
<name>A0A9W8AUJ6_9FUNG</name>
<dbReference type="InterPro" id="IPR015943">
    <property type="entry name" value="WD40/YVTN_repeat-like_dom_sf"/>
</dbReference>
<dbReference type="PANTHER" id="PTHR16453:SF9">
    <property type="entry name" value="GATOR COMPLEX PROTEIN MIOS"/>
    <property type="match status" value="1"/>
</dbReference>
<reference evidence="7" key="1">
    <citation type="submission" date="2022-07" db="EMBL/GenBank/DDBJ databases">
        <title>Phylogenomic reconstructions and comparative analyses of Kickxellomycotina fungi.</title>
        <authorList>
            <person name="Reynolds N.K."/>
            <person name="Stajich J.E."/>
            <person name="Barry K."/>
            <person name="Grigoriev I.V."/>
            <person name="Crous P."/>
            <person name="Smith M.E."/>
        </authorList>
    </citation>
    <scope>NUCLEOTIDE SEQUENCE</scope>
    <source>
        <strain evidence="7">RSA 1196</strain>
    </source>
</reference>
<protein>
    <recommendedName>
        <fullName evidence="9">WD repeat protein mio zinc-ribbon like domain-containing protein</fullName>
    </recommendedName>
</protein>
<dbReference type="InterPro" id="IPR036322">
    <property type="entry name" value="WD40_repeat_dom_sf"/>
</dbReference>
<evidence type="ECO:0008006" key="9">
    <source>
        <dbReference type="Google" id="ProtNLM"/>
    </source>
</evidence>
<evidence type="ECO:0000256" key="4">
    <source>
        <dbReference type="SAM" id="MobiDB-lite"/>
    </source>
</evidence>
<dbReference type="OrthoDB" id="341486at2759"/>
<evidence type="ECO:0000313" key="7">
    <source>
        <dbReference type="EMBL" id="KAJ1969542.1"/>
    </source>
</evidence>
<feature type="region of interest" description="Disordered" evidence="4">
    <location>
        <begin position="592"/>
        <end position="627"/>
    </location>
</feature>
<feature type="domain" description="MIOS-like alpha-solenoid" evidence="6">
    <location>
        <begin position="659"/>
        <end position="888"/>
    </location>
</feature>
<dbReference type="InterPro" id="IPR037593">
    <property type="entry name" value="MIOS/Sea4"/>
</dbReference>
<dbReference type="Pfam" id="PF17034">
    <property type="entry name" value="zinc_ribbon_16"/>
    <property type="match status" value="1"/>
</dbReference>
<keyword evidence="3" id="KW-0677">Repeat</keyword>
<evidence type="ECO:0000256" key="1">
    <source>
        <dbReference type="ARBA" id="ARBA00009713"/>
    </source>
</evidence>
<feature type="domain" description="GATOR2 complex protein MIO zinc-ribbon like" evidence="5">
    <location>
        <begin position="1060"/>
        <end position="1150"/>
    </location>
</feature>
<evidence type="ECO:0000259" key="6">
    <source>
        <dbReference type="Pfam" id="PF21719"/>
    </source>
</evidence>
<sequence length="1152" mass="127543">MTVTPILLWSPHHQSRDFLYVNDSVVRLYTWHSSLDTTQRPGQTLVSVYDDPYKIESISWSPDSHINDLVAIAVAGGNVSLLRLSQYRRGGGVTSTIHTPLTAATGTATTEPNTPSRNNLGSGEGQAGEDTSGYRTSTGTNNGGLKLTVTHGRHCHVVSFSPYDPRLLGVGLARHRNEHGLLVWDIEQLLASKINIDTSTDATTTTVDPTLTTLSGHPSPDPMGALQTISSPALFSSVQQFLASPNTTPRLVKFTSSNPRNAGADKPSVTHSFKESVSSMAWLGRNTLLVGGTIASKRELYLYDLRQQRVCSRVETSAILDLQPDPFDRHRFASCTSSGGIQVWDSRNMARELLYIPVQHNEKVVAAPKLGFSPHRRGVLAGLDVGQDFISMHYLQTNQLVTVPSGSSGEATTATINHTTASTHAPAMTTKSSSSIEDIPDDPAGNNSETFLWRTRYIRTEPSTALGTFAWIPSLTAHSQRYRIITANVSGNLESRKIEEIPRVCWNAQGALAVAGENYNRVFSTPSQTTEMEPNATDSLAAMQRALDMVTLGSHPVKETDNNVSLVECGHPPTTSSRGVGLAVVPPQVSTTMFTKPSEDRSSLYARRTSVKRPESDKNIDKPTLTTSSHPRIISWKGATLPEEQTLVKSLQSDIAVVMRQWATQGYGMDPEHNLSIIGNDRQRREAWTWIQDAVTLADDQDFVADNARLGFMGIQKVFRELSKRDYSALKVKQTEYESQSGSEPIYPGTDLNVQRKLALRIAGCHYSPGRLEETIQQIEHRGEFEQAAAWALFHGRRERCTATLAKSGKKELEMLAMALSAHASRVVDRANQVYMDQWRAMNRKFMRATTNPYLKAIFKYYYNEDWSDVLSEQELSMKERLSIALRFLDDQKLLTYVNENTQAAINQGNLEGLVLTGLTDRHMPLLAKFIDLTADVQTAALISSFAPVPPNPPSVKDLCVESYRDLLDQWEMYETRANFDIERGKWMRRYQIAPSPLTQTQLIVRCTYCNSNLMQDLNTVSSGSGGGGPGSRTTSGLDRDSNRLFPSYSSTNRFDSGVAGDKSMQCPVCKAALPSCPICLLSLGTPANICMDNPSITRTSNASTELNPFDWWFMWCQTCRHGGHQKHLTEWFETHKVCPVADCMCHCRELD</sequence>
<accession>A0A9W8AUJ6</accession>
<dbReference type="CDD" id="cd16691">
    <property type="entry name" value="mRING-H2-C3H3C2_Mio"/>
    <property type="match status" value="1"/>
</dbReference>
<evidence type="ECO:0000256" key="3">
    <source>
        <dbReference type="ARBA" id="ARBA00022737"/>
    </source>
</evidence>
<feature type="compositionally biased region" description="Basic and acidic residues" evidence="4">
    <location>
        <begin position="612"/>
        <end position="621"/>
    </location>
</feature>
<dbReference type="GO" id="GO:1904263">
    <property type="term" value="P:positive regulation of TORC1 signaling"/>
    <property type="evidence" value="ECO:0007669"/>
    <property type="project" value="TreeGrafter"/>
</dbReference>
<dbReference type="Proteomes" id="UP001150925">
    <property type="component" value="Unassembled WGS sequence"/>
</dbReference>
<comment type="caution">
    <text evidence="7">The sequence shown here is derived from an EMBL/GenBank/DDBJ whole genome shotgun (WGS) entry which is preliminary data.</text>
</comment>
<proteinExistence type="inferred from homology"/>
<dbReference type="Gene3D" id="2.130.10.10">
    <property type="entry name" value="YVTN repeat-like/Quinoprotein amine dehydrogenase"/>
    <property type="match status" value="1"/>
</dbReference>
<feature type="region of interest" description="Disordered" evidence="4">
    <location>
        <begin position="1021"/>
        <end position="1043"/>
    </location>
</feature>
<dbReference type="PANTHER" id="PTHR16453">
    <property type="entry name" value="WD40 DOMAIN-CONTAINING PROTEIN MIO FAMILY MEMBER"/>
    <property type="match status" value="1"/>
</dbReference>
<evidence type="ECO:0000313" key="8">
    <source>
        <dbReference type="Proteomes" id="UP001150925"/>
    </source>
</evidence>
<dbReference type="InterPro" id="IPR049092">
    <property type="entry name" value="MIOS_a-sol"/>
</dbReference>
<comment type="similarity">
    <text evidence="1">Belongs to the WD repeat mio family.</text>
</comment>
<feature type="region of interest" description="Disordered" evidence="4">
    <location>
        <begin position="95"/>
        <end position="144"/>
    </location>
</feature>
<dbReference type="EMBL" id="JANBPY010000047">
    <property type="protein sequence ID" value="KAJ1969542.1"/>
    <property type="molecule type" value="Genomic_DNA"/>
</dbReference>
<dbReference type="GO" id="GO:0005737">
    <property type="term" value="C:cytoplasm"/>
    <property type="evidence" value="ECO:0007669"/>
    <property type="project" value="TreeGrafter"/>
</dbReference>
<feature type="compositionally biased region" description="Low complexity" evidence="4">
    <location>
        <begin position="99"/>
        <end position="115"/>
    </location>
</feature>
<dbReference type="InterPro" id="IPR031488">
    <property type="entry name" value="Zn_ribbon_mio"/>
</dbReference>
<dbReference type="AlphaFoldDB" id="A0A9W8AUJ6"/>
<organism evidence="7 8">
    <name type="scientific">Dispira parvispora</name>
    <dbReference type="NCBI Taxonomy" id="1520584"/>
    <lineage>
        <taxon>Eukaryota</taxon>
        <taxon>Fungi</taxon>
        <taxon>Fungi incertae sedis</taxon>
        <taxon>Zoopagomycota</taxon>
        <taxon>Kickxellomycotina</taxon>
        <taxon>Dimargaritomycetes</taxon>
        <taxon>Dimargaritales</taxon>
        <taxon>Dimargaritaceae</taxon>
        <taxon>Dispira</taxon>
    </lineage>
</organism>
<keyword evidence="8" id="KW-1185">Reference proteome</keyword>
<keyword evidence="2" id="KW-0853">WD repeat</keyword>
<dbReference type="Pfam" id="PF21719">
    <property type="entry name" value="MIOS_a-sol"/>
    <property type="match status" value="1"/>
</dbReference>
<feature type="region of interest" description="Disordered" evidence="4">
    <location>
        <begin position="422"/>
        <end position="443"/>
    </location>
</feature>